<evidence type="ECO:0000313" key="2">
    <source>
        <dbReference type="Proteomes" id="UP000538666"/>
    </source>
</evidence>
<sequence length="86" mass="9893">MFKTRRSMLRLRIERNRRMEYTSVRRRPYKAFVLLSAICARGYQKSAAGLDFNAAVARGVHGGMKGSWVESRSELDSSPLQNSRKQ</sequence>
<evidence type="ECO:0000313" key="1">
    <source>
        <dbReference type="EMBL" id="MBB6142607.1"/>
    </source>
</evidence>
<name>A0A841JPW3_9BACT</name>
<dbReference type="EMBL" id="JACHEK010000001">
    <property type="protein sequence ID" value="MBB6142607.1"/>
    <property type="molecule type" value="Genomic_DNA"/>
</dbReference>
<gene>
    <name evidence="1" type="ORF">HNQ77_000545</name>
</gene>
<keyword evidence="2" id="KW-1185">Reference proteome</keyword>
<proteinExistence type="predicted"/>
<dbReference type="AlphaFoldDB" id="A0A841JPW3"/>
<reference evidence="1 2" key="1">
    <citation type="submission" date="2020-08" db="EMBL/GenBank/DDBJ databases">
        <title>Genomic Encyclopedia of Type Strains, Phase IV (KMG-IV): sequencing the most valuable type-strain genomes for metagenomic binning, comparative biology and taxonomic classification.</title>
        <authorList>
            <person name="Goeker M."/>
        </authorList>
    </citation>
    <scope>NUCLEOTIDE SEQUENCE [LARGE SCALE GENOMIC DNA]</scope>
    <source>
        <strain evidence="1 2">DSM 103733</strain>
    </source>
</reference>
<dbReference type="Proteomes" id="UP000538666">
    <property type="component" value="Unassembled WGS sequence"/>
</dbReference>
<accession>A0A841JPW3</accession>
<comment type="caution">
    <text evidence="1">The sequence shown here is derived from an EMBL/GenBank/DDBJ whole genome shotgun (WGS) entry which is preliminary data.</text>
</comment>
<protein>
    <submittedName>
        <fullName evidence="1">Uncharacterized protein</fullName>
    </submittedName>
</protein>
<organism evidence="1 2">
    <name type="scientific">Silvibacterium bohemicum</name>
    <dbReference type="NCBI Taxonomy" id="1577686"/>
    <lineage>
        <taxon>Bacteria</taxon>
        <taxon>Pseudomonadati</taxon>
        <taxon>Acidobacteriota</taxon>
        <taxon>Terriglobia</taxon>
        <taxon>Terriglobales</taxon>
        <taxon>Acidobacteriaceae</taxon>
        <taxon>Silvibacterium</taxon>
    </lineage>
</organism>